<dbReference type="AlphaFoldDB" id="A0ABC8K198"/>
<feature type="region of interest" description="Disordered" evidence="3">
    <location>
        <begin position="52"/>
        <end position="71"/>
    </location>
</feature>
<feature type="compositionally biased region" description="Pro residues" evidence="3">
    <location>
        <begin position="52"/>
        <end position="68"/>
    </location>
</feature>
<dbReference type="SUPFAM" id="SSF101447">
    <property type="entry name" value="Formin homology 2 domain (FH2 domain)"/>
    <property type="match status" value="1"/>
</dbReference>
<evidence type="ECO:0000313" key="8">
    <source>
        <dbReference type="Proteomes" id="UP001642260"/>
    </source>
</evidence>
<dbReference type="EMBL" id="CAKOAT010151820">
    <property type="protein sequence ID" value="CAH8343662.1"/>
    <property type="molecule type" value="Genomic_DNA"/>
</dbReference>
<sequence length="742" mass="82509">MEHLPYVIFTFSLLSCASSHLSYASPAIFTRRHLSQAPVNGGLPFFPAYGSPSPPSPPLPPPPLPTPPAATDATFPANISALVLPSSPNPHTASKTLLIPVISAVFAVSTVIILALFLYGRYRGQNRHFKDESKTLASETNHQSEEQAPPCPLPRNTTTENKLSVSPASTSNVVTSGSSFVKPDSPEISPLPPLPSRSCFLQEEDEDDFYSPQASLASKEQRKNPYSSNFFPSPSLSSTSDFPGMISPERQVIRNNKRMFTLWNQNIGFPRVSSASTSPERGVIRTPDAYARSSMYSSVSTTPERFFFRKVLESSPPRWNDLSRNVKSLLLSASPARETELGSAEQSKSAAFHPPPRRPPPPMPEPPTPVTPSESFMVQKPGKKLSWEEKTEQPKPKLKPLPFRPSSCRKNTWDGVRFNSSNANPKQRSLSCDIPMLNQENRVFLDSRKCQSVAFLLTRLDLTTDDVLQALQDGRYEALGVELLESLSRIAPSEEEERKLMSYSDVKLAPSERFLKDLLSVPFVFKRVDALLSVATFGSKIQHLKQSFGVIQAACEELRNSKTLLKLLEAVMENVNANDLKLEALLELVGRTNILHSVVQNIIESEGVKGLQAVGRLGSVFMDVKKAAKMDYGVLRSEVFKIYQGVKKVSEVLLLLNGENGHDGEKEWWTFRESMTRFLETAVEEIKKIETIEGYVLPTVKEITEYFHGDSAKEEAQVLRVFVIVRDFLSILDEVCKEMCAM</sequence>
<dbReference type="Pfam" id="PF02181">
    <property type="entry name" value="FH2"/>
    <property type="match status" value="1"/>
</dbReference>
<evidence type="ECO:0000256" key="5">
    <source>
        <dbReference type="SAM" id="SignalP"/>
    </source>
</evidence>
<evidence type="ECO:0000256" key="1">
    <source>
        <dbReference type="ARBA" id="ARBA00025793"/>
    </source>
</evidence>
<dbReference type="SMART" id="SM00498">
    <property type="entry name" value="FH2"/>
    <property type="match status" value="1"/>
</dbReference>
<reference evidence="7 8" key="1">
    <citation type="submission" date="2022-03" db="EMBL/GenBank/DDBJ databases">
        <authorList>
            <person name="Macdonald S."/>
            <person name="Ahmed S."/>
            <person name="Newling K."/>
        </authorList>
    </citation>
    <scope>NUCLEOTIDE SEQUENCE [LARGE SCALE GENOMIC DNA]</scope>
</reference>
<evidence type="ECO:0000256" key="3">
    <source>
        <dbReference type="SAM" id="MobiDB-lite"/>
    </source>
</evidence>
<feature type="signal peptide" evidence="5">
    <location>
        <begin position="1"/>
        <end position="24"/>
    </location>
</feature>
<dbReference type="PANTHER" id="PTHR23213:SF374">
    <property type="entry name" value="FORMIN-LIKE PROTEIN"/>
    <property type="match status" value="1"/>
</dbReference>
<dbReference type="PANTHER" id="PTHR23213">
    <property type="entry name" value="FORMIN-RELATED"/>
    <property type="match status" value="1"/>
</dbReference>
<evidence type="ECO:0000256" key="4">
    <source>
        <dbReference type="SAM" id="Phobius"/>
    </source>
</evidence>
<feature type="compositionally biased region" description="Polar residues" evidence="3">
    <location>
        <begin position="155"/>
        <end position="179"/>
    </location>
</feature>
<keyword evidence="5" id="KW-0732">Signal</keyword>
<evidence type="ECO:0000256" key="2">
    <source>
        <dbReference type="RuleBase" id="RU361260"/>
    </source>
</evidence>
<comment type="caution">
    <text evidence="7">The sequence shown here is derived from an EMBL/GenBank/DDBJ whole genome shotgun (WGS) entry which is preliminary data.</text>
</comment>
<gene>
    <name evidence="7" type="ORF">ERUC_LOCUS16147</name>
</gene>
<feature type="region of interest" description="Disordered" evidence="3">
    <location>
        <begin position="210"/>
        <end position="243"/>
    </location>
</feature>
<feature type="region of interest" description="Disordered" evidence="3">
    <location>
        <begin position="135"/>
        <end position="197"/>
    </location>
</feature>
<feature type="compositionally biased region" description="Pro residues" evidence="3">
    <location>
        <begin position="353"/>
        <end position="370"/>
    </location>
</feature>
<feature type="chain" id="PRO_5044770155" description="Formin-like protein" evidence="5">
    <location>
        <begin position="25"/>
        <end position="742"/>
    </location>
</feature>
<comment type="similarity">
    <text evidence="1">Belongs to the formin-like family. Class-I subfamily.</text>
</comment>
<dbReference type="InterPro" id="IPR027643">
    <property type="entry name" value="Formin-like_plant"/>
</dbReference>
<keyword evidence="4" id="KW-1133">Transmembrane helix</keyword>
<evidence type="ECO:0000259" key="6">
    <source>
        <dbReference type="PROSITE" id="PS51444"/>
    </source>
</evidence>
<keyword evidence="4" id="KW-0472">Membrane</keyword>
<name>A0ABC8K198_ERUVS</name>
<accession>A0ABC8K198</accession>
<keyword evidence="8" id="KW-1185">Reference proteome</keyword>
<feature type="domain" description="FH2" evidence="6">
    <location>
        <begin position="372"/>
        <end position="742"/>
    </location>
</feature>
<dbReference type="InterPro" id="IPR042201">
    <property type="entry name" value="FH2_Formin_sf"/>
</dbReference>
<dbReference type="InterPro" id="IPR015425">
    <property type="entry name" value="FH2_Formin"/>
</dbReference>
<protein>
    <recommendedName>
        <fullName evidence="2">Formin-like protein</fullName>
    </recommendedName>
</protein>
<feature type="transmembrane region" description="Helical" evidence="4">
    <location>
        <begin position="97"/>
        <end position="120"/>
    </location>
</feature>
<organism evidence="7 8">
    <name type="scientific">Eruca vesicaria subsp. sativa</name>
    <name type="common">Garden rocket</name>
    <name type="synonym">Eruca sativa</name>
    <dbReference type="NCBI Taxonomy" id="29727"/>
    <lineage>
        <taxon>Eukaryota</taxon>
        <taxon>Viridiplantae</taxon>
        <taxon>Streptophyta</taxon>
        <taxon>Embryophyta</taxon>
        <taxon>Tracheophyta</taxon>
        <taxon>Spermatophyta</taxon>
        <taxon>Magnoliopsida</taxon>
        <taxon>eudicotyledons</taxon>
        <taxon>Gunneridae</taxon>
        <taxon>Pentapetalae</taxon>
        <taxon>rosids</taxon>
        <taxon>malvids</taxon>
        <taxon>Brassicales</taxon>
        <taxon>Brassicaceae</taxon>
        <taxon>Brassiceae</taxon>
        <taxon>Eruca</taxon>
    </lineage>
</organism>
<feature type="compositionally biased region" description="Basic and acidic residues" evidence="3">
    <location>
        <begin position="385"/>
        <end position="395"/>
    </location>
</feature>
<keyword evidence="4" id="KW-0812">Transmembrane</keyword>
<proteinExistence type="inferred from homology"/>
<evidence type="ECO:0000313" key="7">
    <source>
        <dbReference type="EMBL" id="CAH8343662.1"/>
    </source>
</evidence>
<dbReference type="PROSITE" id="PS51444">
    <property type="entry name" value="FH2"/>
    <property type="match status" value="1"/>
</dbReference>
<feature type="region of interest" description="Disordered" evidence="3">
    <location>
        <begin position="337"/>
        <end position="406"/>
    </location>
</feature>
<dbReference type="Gene3D" id="1.20.58.2220">
    <property type="entry name" value="Formin, FH2 domain"/>
    <property type="match status" value="1"/>
</dbReference>
<dbReference type="Proteomes" id="UP001642260">
    <property type="component" value="Unassembled WGS sequence"/>
</dbReference>
<feature type="compositionally biased region" description="Low complexity" evidence="3">
    <location>
        <begin position="227"/>
        <end position="243"/>
    </location>
</feature>